<dbReference type="VEuPathDB" id="FungiDB:CIHG_09181"/>
<sequence length="218" mass="25121">MVSAKTSRALGFHPMRKSGRFESYHANPGYKRKRECRRRHRVVEGRDAVLVYMPRSDVSTTGWVRDVEPDDETRAEGNKVQRVKPQDVDVISWGRVKAKVLLDTVKSHGGVVTPISPTGHARLWTYHTHLLTRYLESAQKFSWDQIQAYPYCTHSLALNRRWALNELSMAAYGCCSYRSCALFGNYLNYAYSNIRGRRLFTKLRRSTLYAGQKRTASI</sequence>
<dbReference type="Proteomes" id="UP000054563">
    <property type="component" value="Unassembled WGS sequence"/>
</dbReference>
<reference evidence="2" key="1">
    <citation type="journal article" date="2010" name="Genome Res.">
        <title>Population genomic sequencing of Coccidioides fungi reveals recent hybridization and transposon control.</title>
        <authorList>
            <person name="Neafsey D.E."/>
            <person name="Barker B.M."/>
            <person name="Sharpton T.J."/>
            <person name="Stajich J.E."/>
            <person name="Park D.J."/>
            <person name="Whiston E."/>
            <person name="Hung C.-Y."/>
            <person name="McMahan C."/>
            <person name="White J."/>
            <person name="Sykes S."/>
            <person name="Heiman D."/>
            <person name="Young S."/>
            <person name="Zeng Q."/>
            <person name="Abouelleil A."/>
            <person name="Aftuck L."/>
            <person name="Bessette D."/>
            <person name="Brown A."/>
            <person name="FitzGerald M."/>
            <person name="Lui A."/>
            <person name="Macdonald J.P."/>
            <person name="Priest M."/>
            <person name="Orbach M.J."/>
            <person name="Galgiani J.N."/>
            <person name="Kirkland T.N."/>
            <person name="Cole G.T."/>
            <person name="Birren B.W."/>
            <person name="Henn M.R."/>
            <person name="Taylor J.W."/>
            <person name="Rounsley S.D."/>
        </authorList>
    </citation>
    <scope>NUCLEOTIDE SEQUENCE [LARGE SCALE GENOMIC DNA]</scope>
    <source>
        <strain evidence="2">H538.4</strain>
    </source>
</reference>
<accession>A0A0J8S4L6</accession>
<name>A0A0J8S4L6_COCIT</name>
<protein>
    <submittedName>
        <fullName evidence="1">Uncharacterized protein</fullName>
    </submittedName>
</protein>
<gene>
    <name evidence="1" type="ORF">CIHG_09181</name>
</gene>
<organism evidence="1 2">
    <name type="scientific">Coccidioides immitis H538.4</name>
    <dbReference type="NCBI Taxonomy" id="396776"/>
    <lineage>
        <taxon>Eukaryota</taxon>
        <taxon>Fungi</taxon>
        <taxon>Dikarya</taxon>
        <taxon>Ascomycota</taxon>
        <taxon>Pezizomycotina</taxon>
        <taxon>Eurotiomycetes</taxon>
        <taxon>Eurotiomycetidae</taxon>
        <taxon>Onygenales</taxon>
        <taxon>Onygenaceae</taxon>
        <taxon>Coccidioides</taxon>
    </lineage>
</organism>
<dbReference type="EMBL" id="DS017034">
    <property type="protein sequence ID" value="KMU91304.1"/>
    <property type="molecule type" value="Genomic_DNA"/>
</dbReference>
<dbReference type="AlphaFoldDB" id="A0A0J8S4L6"/>
<evidence type="ECO:0000313" key="1">
    <source>
        <dbReference type="EMBL" id="KMU91304.1"/>
    </source>
</evidence>
<proteinExistence type="predicted"/>
<evidence type="ECO:0000313" key="2">
    <source>
        <dbReference type="Proteomes" id="UP000054563"/>
    </source>
</evidence>